<evidence type="ECO:0000256" key="1">
    <source>
        <dbReference type="SAM" id="SignalP"/>
    </source>
</evidence>
<dbReference type="EMBL" id="JAUHHV010000002">
    <property type="protein sequence ID" value="KAK1432061.1"/>
    <property type="molecule type" value="Genomic_DNA"/>
</dbReference>
<feature type="signal peptide" evidence="1">
    <location>
        <begin position="1"/>
        <end position="19"/>
    </location>
</feature>
<gene>
    <name evidence="2" type="ORF">QVD17_08951</name>
</gene>
<evidence type="ECO:0000313" key="2">
    <source>
        <dbReference type="EMBL" id="KAK1432061.1"/>
    </source>
</evidence>
<accession>A0AAD8P4V0</accession>
<reference evidence="2" key="1">
    <citation type="journal article" date="2023" name="bioRxiv">
        <title>Improved chromosome-level genome assembly for marigold (Tagetes erecta).</title>
        <authorList>
            <person name="Jiang F."/>
            <person name="Yuan L."/>
            <person name="Wang S."/>
            <person name="Wang H."/>
            <person name="Xu D."/>
            <person name="Wang A."/>
            <person name="Fan W."/>
        </authorList>
    </citation>
    <scope>NUCLEOTIDE SEQUENCE</scope>
    <source>
        <strain evidence="2">WSJ</strain>
        <tissue evidence="2">Leaf</tissue>
    </source>
</reference>
<dbReference type="AlphaFoldDB" id="A0AAD8P4V0"/>
<proteinExistence type="predicted"/>
<feature type="chain" id="PRO_5042262698" evidence="1">
    <location>
        <begin position="20"/>
        <end position="74"/>
    </location>
</feature>
<keyword evidence="1" id="KW-0732">Signal</keyword>
<evidence type="ECO:0000313" key="3">
    <source>
        <dbReference type="Proteomes" id="UP001229421"/>
    </source>
</evidence>
<organism evidence="2 3">
    <name type="scientific">Tagetes erecta</name>
    <name type="common">African marigold</name>
    <dbReference type="NCBI Taxonomy" id="13708"/>
    <lineage>
        <taxon>Eukaryota</taxon>
        <taxon>Viridiplantae</taxon>
        <taxon>Streptophyta</taxon>
        <taxon>Embryophyta</taxon>
        <taxon>Tracheophyta</taxon>
        <taxon>Spermatophyta</taxon>
        <taxon>Magnoliopsida</taxon>
        <taxon>eudicotyledons</taxon>
        <taxon>Gunneridae</taxon>
        <taxon>Pentapetalae</taxon>
        <taxon>asterids</taxon>
        <taxon>campanulids</taxon>
        <taxon>Asterales</taxon>
        <taxon>Asteraceae</taxon>
        <taxon>Asteroideae</taxon>
        <taxon>Heliantheae alliance</taxon>
        <taxon>Tageteae</taxon>
        <taxon>Tagetes</taxon>
    </lineage>
</organism>
<comment type="caution">
    <text evidence="2">The sequence shown here is derived from an EMBL/GenBank/DDBJ whole genome shotgun (WGS) entry which is preliminary data.</text>
</comment>
<protein>
    <submittedName>
        <fullName evidence="2">Uncharacterized protein</fullName>
    </submittedName>
</protein>
<keyword evidence="3" id="KW-1185">Reference proteome</keyword>
<sequence length="74" mass="8408">MIRISRSFLSALLLRSTLAAKEKVLTLSIKEKRSLEKELEAAEGRLWEEAHVAENQLHEDAQASFYSSLCHHVS</sequence>
<dbReference type="Proteomes" id="UP001229421">
    <property type="component" value="Unassembled WGS sequence"/>
</dbReference>
<name>A0AAD8P4V0_TARER</name>